<evidence type="ECO:0000256" key="6">
    <source>
        <dbReference type="ARBA" id="ARBA00047615"/>
    </source>
</evidence>
<feature type="binding site" evidence="8">
    <location>
        <begin position="7"/>
        <end position="15"/>
    </location>
    <ligand>
        <name>ATP</name>
        <dbReference type="ChEBI" id="CHEBI:30616"/>
    </ligand>
</feature>
<evidence type="ECO:0000256" key="8">
    <source>
        <dbReference type="HAMAP-Rule" id="MF_00238"/>
    </source>
</evidence>
<evidence type="ECO:0000259" key="9">
    <source>
        <dbReference type="Pfam" id="PF02224"/>
    </source>
</evidence>
<dbReference type="CDD" id="cd02020">
    <property type="entry name" value="CMPK"/>
    <property type="match status" value="1"/>
</dbReference>
<evidence type="ECO:0000256" key="4">
    <source>
        <dbReference type="ARBA" id="ARBA00022777"/>
    </source>
</evidence>
<comment type="similarity">
    <text evidence="1 8">Belongs to the cytidylate kinase family. Type 1 subfamily.</text>
</comment>
<comment type="subcellular location">
    <subcellularLocation>
        <location evidence="8">Cytoplasm</location>
    </subcellularLocation>
</comment>
<dbReference type="InterPro" id="IPR027417">
    <property type="entry name" value="P-loop_NTPase"/>
</dbReference>
<proteinExistence type="inferred from homology"/>
<dbReference type="PANTHER" id="PTHR21299:SF2">
    <property type="entry name" value="CYTIDYLATE KINASE"/>
    <property type="match status" value="1"/>
</dbReference>
<dbReference type="RefSeq" id="WP_339969510.1">
    <property type="nucleotide sequence ID" value="NZ_JAWMWG010000001.1"/>
</dbReference>
<keyword evidence="4 8" id="KW-0418">Kinase</keyword>
<evidence type="ECO:0000313" key="10">
    <source>
        <dbReference type="EMBL" id="MEJ6348387.1"/>
    </source>
</evidence>
<dbReference type="PANTHER" id="PTHR21299">
    <property type="entry name" value="CYTIDYLATE KINASE/PANTOATE-BETA-ALANINE LIGASE"/>
    <property type="match status" value="1"/>
</dbReference>
<dbReference type="NCBIfam" id="TIGR00017">
    <property type="entry name" value="cmk"/>
    <property type="match status" value="1"/>
</dbReference>
<sequence length="221" mass="24754">MQVAIDGPASAGKSTVAKKLAQDLNYMYLDTGAMYRGVTLEFLKDDVDLTNDELISQKLKNINLTFETIESEQHLLINGEDKSQEIRSIAVTNSVSDVASIKQVRSFLVAEQRRIAGKHDVVMDGRDIGTTVLPNAEVKVFLLASVHERAQRRLLDYQQSGETISLNQIEEDIKNRDYKDQHRAISPLVKAKDAIELDTTSLAIDEVVEELKKIIEKVKKS</sequence>
<dbReference type="HAMAP" id="MF_00238">
    <property type="entry name" value="Cytidyl_kinase_type1"/>
    <property type="match status" value="1"/>
</dbReference>
<reference evidence="10 11" key="1">
    <citation type="submission" date="2023-10" db="EMBL/GenBank/DDBJ databases">
        <title>Holzapfeliella saturejae sp. nov. isolated from Satureja montana flowers.</title>
        <authorList>
            <person name="Alcantara C."/>
            <person name="Zuniga M."/>
            <person name="Landete J.M."/>
            <person name="Monedero V."/>
        </authorList>
    </citation>
    <scope>NUCLEOTIDE SEQUENCE [LARGE SCALE GENOMIC DNA]</scope>
    <source>
        <strain evidence="10 11">He02</strain>
    </source>
</reference>
<comment type="catalytic activity">
    <reaction evidence="7 8">
        <text>CMP + ATP = CDP + ADP</text>
        <dbReference type="Rhea" id="RHEA:11600"/>
        <dbReference type="ChEBI" id="CHEBI:30616"/>
        <dbReference type="ChEBI" id="CHEBI:58069"/>
        <dbReference type="ChEBI" id="CHEBI:60377"/>
        <dbReference type="ChEBI" id="CHEBI:456216"/>
        <dbReference type="EC" id="2.7.4.25"/>
    </reaction>
</comment>
<comment type="caution">
    <text evidence="10">The sequence shown here is derived from an EMBL/GenBank/DDBJ whole genome shotgun (WGS) entry which is preliminary data.</text>
</comment>
<protein>
    <recommendedName>
        <fullName evidence="8">Cytidylate kinase</fullName>
        <shortName evidence="8">CK</shortName>
        <ecNumber evidence="8">2.7.4.25</ecNumber>
    </recommendedName>
    <alternativeName>
        <fullName evidence="8">Cytidine monophosphate kinase</fullName>
        <shortName evidence="8">CMP kinase</shortName>
    </alternativeName>
</protein>
<keyword evidence="3 8" id="KW-0547">Nucleotide-binding</keyword>
<dbReference type="EMBL" id="JAWMWG010000001">
    <property type="protein sequence ID" value="MEJ6348387.1"/>
    <property type="molecule type" value="Genomic_DNA"/>
</dbReference>
<dbReference type="EC" id="2.7.4.25" evidence="8"/>
<keyword evidence="11" id="KW-1185">Reference proteome</keyword>
<dbReference type="Pfam" id="PF02224">
    <property type="entry name" value="Cytidylate_kin"/>
    <property type="match status" value="1"/>
</dbReference>
<dbReference type="GO" id="GO:0016301">
    <property type="term" value="F:kinase activity"/>
    <property type="evidence" value="ECO:0007669"/>
    <property type="project" value="UniProtKB-KW"/>
</dbReference>
<gene>
    <name evidence="8 10" type="primary">cmk</name>
    <name evidence="10" type="ORF">R4Y45_03990</name>
</gene>
<comment type="catalytic activity">
    <reaction evidence="6 8">
        <text>dCMP + ATP = dCDP + ADP</text>
        <dbReference type="Rhea" id="RHEA:25094"/>
        <dbReference type="ChEBI" id="CHEBI:30616"/>
        <dbReference type="ChEBI" id="CHEBI:57566"/>
        <dbReference type="ChEBI" id="CHEBI:58593"/>
        <dbReference type="ChEBI" id="CHEBI:456216"/>
        <dbReference type="EC" id="2.7.4.25"/>
    </reaction>
</comment>
<dbReference type="SUPFAM" id="SSF52540">
    <property type="entry name" value="P-loop containing nucleoside triphosphate hydrolases"/>
    <property type="match status" value="1"/>
</dbReference>
<accession>A0ABU8SG81</accession>
<dbReference type="Gene3D" id="3.40.50.300">
    <property type="entry name" value="P-loop containing nucleotide triphosphate hydrolases"/>
    <property type="match status" value="1"/>
</dbReference>
<name>A0ABU8SG81_9LACO</name>
<keyword evidence="8" id="KW-0963">Cytoplasm</keyword>
<keyword evidence="2 8" id="KW-0808">Transferase</keyword>
<dbReference type="InterPro" id="IPR011994">
    <property type="entry name" value="Cytidylate_kinase_dom"/>
</dbReference>
<organism evidence="10 11">
    <name type="scientific">Holzapfeliella saturejae</name>
    <dbReference type="NCBI Taxonomy" id="3082953"/>
    <lineage>
        <taxon>Bacteria</taxon>
        <taxon>Bacillati</taxon>
        <taxon>Bacillota</taxon>
        <taxon>Bacilli</taxon>
        <taxon>Lactobacillales</taxon>
        <taxon>Lactobacillaceae</taxon>
        <taxon>Holzapfeliella</taxon>
    </lineage>
</organism>
<dbReference type="Proteomes" id="UP001377804">
    <property type="component" value="Unassembled WGS sequence"/>
</dbReference>
<evidence type="ECO:0000256" key="5">
    <source>
        <dbReference type="ARBA" id="ARBA00022840"/>
    </source>
</evidence>
<evidence type="ECO:0000256" key="2">
    <source>
        <dbReference type="ARBA" id="ARBA00022679"/>
    </source>
</evidence>
<dbReference type="InterPro" id="IPR003136">
    <property type="entry name" value="Cytidylate_kin"/>
</dbReference>
<evidence type="ECO:0000256" key="3">
    <source>
        <dbReference type="ARBA" id="ARBA00022741"/>
    </source>
</evidence>
<feature type="domain" description="Cytidylate kinase" evidence="9">
    <location>
        <begin position="3"/>
        <end position="216"/>
    </location>
</feature>
<keyword evidence="5 8" id="KW-0067">ATP-binding</keyword>
<evidence type="ECO:0000313" key="11">
    <source>
        <dbReference type="Proteomes" id="UP001377804"/>
    </source>
</evidence>
<evidence type="ECO:0000256" key="1">
    <source>
        <dbReference type="ARBA" id="ARBA00009427"/>
    </source>
</evidence>
<evidence type="ECO:0000256" key="7">
    <source>
        <dbReference type="ARBA" id="ARBA00048478"/>
    </source>
</evidence>